<feature type="compositionally biased region" description="Polar residues" evidence="1">
    <location>
        <begin position="1307"/>
        <end position="1331"/>
    </location>
</feature>
<dbReference type="GO" id="GO:0098793">
    <property type="term" value="C:presynapse"/>
    <property type="evidence" value="ECO:0007669"/>
    <property type="project" value="GOC"/>
</dbReference>
<feature type="compositionally biased region" description="Low complexity" evidence="1">
    <location>
        <begin position="1349"/>
        <end position="1362"/>
    </location>
</feature>
<evidence type="ECO:0000256" key="2">
    <source>
        <dbReference type="SAM" id="Phobius"/>
    </source>
</evidence>
<dbReference type="InterPro" id="IPR056741">
    <property type="entry name" value="BLTP1_M"/>
</dbReference>
<feature type="transmembrane region" description="Helical" evidence="2">
    <location>
        <begin position="40"/>
        <end position="61"/>
    </location>
</feature>
<evidence type="ECO:0000259" key="3">
    <source>
        <dbReference type="Pfam" id="PF20413"/>
    </source>
</evidence>
<feature type="compositionally biased region" description="Gly residues" evidence="1">
    <location>
        <begin position="1872"/>
        <end position="1881"/>
    </location>
</feature>
<keyword evidence="2" id="KW-0812">Transmembrane</keyword>
<evidence type="ECO:0000313" key="5">
    <source>
        <dbReference type="Proteomes" id="UP000095280"/>
    </source>
</evidence>
<reference evidence="6" key="1">
    <citation type="submission" date="2016-11" db="UniProtKB">
        <authorList>
            <consortium name="WormBaseParasite"/>
        </authorList>
    </citation>
    <scope>IDENTIFICATION</scope>
</reference>
<evidence type="ECO:0000313" key="6">
    <source>
        <dbReference type="WBParaSite" id="maker-uti_cns_0000892-snap-gene-0.7-mRNA-1"/>
    </source>
</evidence>
<feature type="compositionally biased region" description="Low complexity" evidence="1">
    <location>
        <begin position="1675"/>
        <end position="1687"/>
    </location>
</feature>
<feature type="region of interest" description="Disordered" evidence="1">
    <location>
        <begin position="1419"/>
        <end position="1458"/>
    </location>
</feature>
<feature type="compositionally biased region" description="Gly residues" evidence="1">
    <location>
        <begin position="1582"/>
        <end position="1595"/>
    </location>
</feature>
<feature type="compositionally biased region" description="Low complexity" evidence="1">
    <location>
        <begin position="250"/>
        <end position="261"/>
    </location>
</feature>
<organism evidence="5 6">
    <name type="scientific">Macrostomum lignano</name>
    <dbReference type="NCBI Taxonomy" id="282301"/>
    <lineage>
        <taxon>Eukaryota</taxon>
        <taxon>Metazoa</taxon>
        <taxon>Spiralia</taxon>
        <taxon>Lophotrochozoa</taxon>
        <taxon>Platyhelminthes</taxon>
        <taxon>Rhabditophora</taxon>
        <taxon>Macrostomorpha</taxon>
        <taxon>Macrostomida</taxon>
        <taxon>Macrostomidae</taxon>
        <taxon>Macrostomum</taxon>
    </lineage>
</organism>
<dbReference type="PANTHER" id="PTHR31640">
    <property type="entry name" value="TRANSMEMBRANE PROTEIN KIAA1109"/>
    <property type="match status" value="1"/>
</dbReference>
<dbReference type="WBParaSite" id="maker-uti_cns_0000892-snap-gene-0.7-mRNA-1">
    <property type="protein sequence ID" value="maker-uti_cns_0000892-snap-gene-0.7-mRNA-1"/>
    <property type="gene ID" value="maker-uti_cns_0000892-snap-gene-0.7"/>
</dbReference>
<feature type="region of interest" description="Disordered" evidence="1">
    <location>
        <begin position="1525"/>
        <end position="1595"/>
    </location>
</feature>
<feature type="region of interest" description="Disordered" evidence="1">
    <location>
        <begin position="1307"/>
        <end position="1372"/>
    </location>
</feature>
<feature type="region of interest" description="Disordered" evidence="1">
    <location>
        <begin position="1666"/>
        <end position="1695"/>
    </location>
</feature>
<keyword evidence="5" id="KW-1185">Reference proteome</keyword>
<keyword evidence="2" id="KW-0472">Membrane</keyword>
<feature type="domain" description="Bridge-like lipid transfer protein family member 1 N-terminal" evidence="3">
    <location>
        <begin position="215"/>
        <end position="1142"/>
    </location>
</feature>
<dbReference type="InterPro" id="IPR033616">
    <property type="entry name" value="BLTP1"/>
</dbReference>
<keyword evidence="2" id="KW-1133">Transmembrane helix</keyword>
<feature type="region of interest" description="Disordered" evidence="1">
    <location>
        <begin position="1865"/>
        <end position="1885"/>
    </location>
</feature>
<proteinExistence type="predicted"/>
<dbReference type="Proteomes" id="UP000095280">
    <property type="component" value="Unplaced"/>
</dbReference>
<feature type="compositionally biased region" description="Gly residues" evidence="1">
    <location>
        <begin position="1425"/>
        <end position="1437"/>
    </location>
</feature>
<dbReference type="Pfam" id="PF25039">
    <property type="entry name" value="BLTP1_M"/>
    <property type="match status" value="1"/>
</dbReference>
<accession>A0A1I8G4S7</accession>
<sequence>MSSGSSSGSSGGSDSKFFQQFMKENQTIQQQLERALVNRYFYVFILSLLCMIAWFTFIVFFNPRVMGLILSQILRRFLTTWTLSFDSISIAIFSGRIKFRNLVYVTDDYSIRCKEGIVQFSYWLPYQPGGGGVGAAGGKGIGGGVGGRRHQGGDEYLPLKAMPSSAAAGATAAAASGSGHGGASSTGAAGGVRTGSRYARGAGAGDSGASSGKQRRLVCRLYGAEYHWYNRTDVYDELIDLFGCNQVPKAAKPQQQQQQQQKRPRASSTKSAGSIDPDVAGSVSASAKKRGFISTVSGSTAAEDRAEQSKRVGWLRWRELIPVIRLEIETGRFIIGNHLMPSNLCITCDIALIDYSTKEASTVYDLFMHSYECQLRRSSISWVLTPNYKGPHEQTEPPPSISGLGYTVLKAKRLTFNYSWDEPGLEPMEPSLLHFSTVAGGGEVRAQRSYPEWRVRVTCGEDVSMFYGPWADRQREHLWQQFAPAKQIRYTPDGPTPPGERRQYQRLVISCLLSAEVTNLEIVFAKPDSQDNYRLAVELGKGSAVDAEIPFLTAPDGFTTVITMNLLNTSASTHPLTFRLLERTEHIMGTVTVHYPLDWNGHQHWGLDFIVDMAGDTRQGGVAFLFDHKNFFKALTDDWVGSHKNSVFKFLPYTYKISVVVNNFFVKVLANDYNWLDNSTGAGEQENAIIGLTGDSLKLDLTLPYTEYLPDTVKVNLLIDAANPMCSLYLPSVSSCRYLLENLNRNLRITDRQLRPGLPFSNHAASPKPGWIDCVRAPEATVHVSFTYYPMPWVESARPYLPDDFFNSEACVVKDKRLPQNITVDTDKFDVSYMSPDLIEVSVEVSHASALLHGAFIRHFIHVKENYFGAHQTPREFDPSASSNGARLGRSRYPRLIELEKFDPRDWRPFGVRANLAFHEIQGHLPCHSSDQLPLCPTLFVNCLSFELNKQYDETRLQLCVSPAQLFAFDSAHRVSSRQLQQGMLLLGGLQVRGHAMFSHKDLPIDCETLEYAWLIEVTIGDASCRLTLPQLAGLIQGVQAFVFSALDSENELQPPSKDRVCVHGQTTSACSRHKRTDSRPSCFHEEQLKYKLLRLSVDQLNLCLVESGTCLSVQLDPIRLSNCNLHSEKHEEGYSALLPTVAAIRIGPIVVNAGLALGQPDLHAIQDAFLRLHDRRFTRLWFLWPTKELPATGPAQVQSAHCGCLGGCAFFGDNLGGQGFYPDNLGATKNRFVPRLIDDGRNSGVAQSILVPSQFYYQAHSGALCRLQFAHQLSQSGGACSNGSAVLAATANVSVQLRQSRHMSASLSRIQSAEQQLLPSSPSGTSAGQQRDSDLDTLRRSSQHRQSSNDSLSRRASSALAGDNDSGSTLSNMHRRYMADYTPAFDESPDREFAVGMPRPTSLFSRVSTVTTASYKSALMGPAGSSGSGGGGGGGRSSSTDRGIASGGGEDASGRGSVSSFYTAASNLSVNRLENLGAAVDNFCQQQQHSMSADVDGEDDTTLMPTTLIGAGHSAILTSTSGVAVPVKDDDDDSYASDASTEDGGGGDKRGGGGRSSSGRSVRTDSLCGHSSDEDADYDEGGAGGGFDNGFGGGGGGGGDSHNWLDLHSLMTGSLICDNPLLIRAYLRHLSKFSCRNWTSRDSAPEFIIAEEGFSTRLLVDETTSSSSHDLGASSTSSSFHQQNSSFHERRPSHDSYSAASAAASAAEASKTVAVVRLRRRVDLLVTPIALECAKRYADILTPLVETMSPSSILDNYHFACASTVSTENKQKKAKHSDKLAATAAAAAAEESKAKRQTLQLSAQLPRLCVCFLQISTVEERFDLRDSTAGLEDLTCVSLLALGVDALSVQAVVNNSMRRLRSLPRQPTAVSGGGGGGGSSGTASNEFEENVTELVCLASVRRIHGQLRRLTRRSRFSEEVQLTAISKSRVFFNFASDPQQQQQQHHQSMTEQLDARSAGWIMFECGLEDLRLSAVHRVTFRDGGGGAGGGGD</sequence>
<feature type="region of interest" description="Disordered" evidence="1">
    <location>
        <begin position="250"/>
        <end position="283"/>
    </location>
</feature>
<protein>
    <submittedName>
        <fullName evidence="6">FSA_C domain-containing protein</fullName>
    </submittedName>
</protein>
<dbReference type="PANTHER" id="PTHR31640:SF1">
    <property type="entry name" value="BRIDGE-LIKE LIPID TRANSFER PROTEIN FAMILY MEMBER 1"/>
    <property type="match status" value="1"/>
</dbReference>
<evidence type="ECO:0000259" key="4">
    <source>
        <dbReference type="Pfam" id="PF25039"/>
    </source>
</evidence>
<feature type="domain" description="Bridge-like lipid transfer protein family member 1 middle region" evidence="4">
    <location>
        <begin position="1712"/>
        <end position="1973"/>
    </location>
</feature>
<dbReference type="Pfam" id="PF20413">
    <property type="entry name" value="BLTP1_N"/>
    <property type="match status" value="1"/>
</dbReference>
<evidence type="ECO:0000256" key="1">
    <source>
        <dbReference type="SAM" id="MobiDB-lite"/>
    </source>
</evidence>
<name>A0A1I8G4S7_9PLAT</name>
<dbReference type="InterPro" id="IPR047104">
    <property type="entry name" value="BLTP1_N"/>
</dbReference>
<dbReference type="GO" id="GO:0048488">
    <property type="term" value="P:synaptic vesicle endocytosis"/>
    <property type="evidence" value="ECO:0007669"/>
    <property type="project" value="TreeGrafter"/>
</dbReference>